<proteinExistence type="predicted"/>
<dbReference type="EMBL" id="CP081673">
    <property type="protein sequence ID" value="QZH66427.1"/>
    <property type="molecule type" value="Genomic_DNA"/>
</dbReference>
<organism evidence="1 2">
    <name type="scientific">Mycolicibacterium farcinogenes</name>
    <name type="common">Mycobacterium farcinogenes</name>
    <dbReference type="NCBI Taxonomy" id="1802"/>
    <lineage>
        <taxon>Bacteria</taxon>
        <taxon>Bacillati</taxon>
        <taxon>Actinomycetota</taxon>
        <taxon>Actinomycetes</taxon>
        <taxon>Mycobacteriales</taxon>
        <taxon>Mycobacteriaceae</taxon>
        <taxon>Mycolicibacterium</taxon>
    </lineage>
</organism>
<dbReference type="Proteomes" id="UP000825598">
    <property type="component" value="Chromosome"/>
</dbReference>
<gene>
    <name evidence="1" type="ORF">K6L26_01545</name>
</gene>
<evidence type="ECO:0000313" key="1">
    <source>
        <dbReference type="EMBL" id="QZH66427.1"/>
    </source>
</evidence>
<sequence length="764" mass="84820">MSALPRRLPFNVFPVEGEALDSWLEALAHRTQTSWADLLTAVGFAESASNRWLPPWMVELSDWQRAAIHEATGVSPTTIARMTLSHYDCRALAIADSRIDLDNTFPWGPRAGTRYCPLCLSESGGRWQLAWRLSWTFACLKHGCLLIDSCPVCQTRSRARHLPAHLIPAPGRCDAPAKQSSTRHPRCAADLTSAPFDILRKEHHPALAAQRWIDGVLTGNRVETGIFGSSCENGSEVLQAVRAIAVRVLAYATPGELEAIIPVDLLQFYERDHPQLPTPQTRSTTKQLTIRSPRPASLTAVGVVAALHCLQRDDVQSAGEAMRWLITAMRKRKAQPCTTNLLWSGGVTKSVQLAALGPTLKPSDQLRYRTATSSPAVPTRKSADIRRLARRMPASLWQAWSLRLAIPGCHHRQLRSALAVVVLLVGTRATLDFCVRTIRGSIDGHGVSRILQLLERHAAWHDINCAINAVADHLSDVEVPIDYHRRRELDYGSLLPDKSWRRICRDTDTASQGPARATVARHYLYQRVSGSTVESQAISAALRTKIANFPYHLTPELADELDEHAVEFLASQGVRGEPIHYEPSSECFRGLQLPGDNPDDADIDGLHHHVRNGLTLGDAATQIGVELEVARYLLTRFPAPVAPNGEHGAYYRAKHAYPRPQFIDLYQTQGKSLRDMANELGVSRQTMVRLADEYDLDLRKPGRAPKKTIKREWLYTEYVTHGRPLPDLAREQGVSTSTMARWAQTHGIPLRPRGGARDRAGPST</sequence>
<reference evidence="1" key="1">
    <citation type="submission" date="2021-07" db="EMBL/GenBank/DDBJ databases">
        <title>Complete Genome Sequences of Mycobacterium farcinogenes Isolated from Clinical Specimens from Patients in Thailand.</title>
        <authorList>
            <person name="Sodsai P."/>
        </authorList>
    </citation>
    <scope>NUCLEOTIDE SEQUENCE</scope>
    <source>
        <strain evidence="1">BKK/CU-MFGFA-001</strain>
    </source>
</reference>
<accession>A0ACD1FHN3</accession>
<protein>
    <submittedName>
        <fullName evidence="1">TniQ family protein</fullName>
    </submittedName>
</protein>
<name>A0ACD1FHN3_MYCFR</name>
<evidence type="ECO:0000313" key="2">
    <source>
        <dbReference type="Proteomes" id="UP000825598"/>
    </source>
</evidence>
<keyword evidence="2" id="KW-1185">Reference proteome</keyword>